<dbReference type="Proteomes" id="UP000283509">
    <property type="component" value="Unassembled WGS sequence"/>
</dbReference>
<evidence type="ECO:0000256" key="11">
    <source>
        <dbReference type="ARBA" id="ARBA00023303"/>
    </source>
</evidence>
<keyword evidence="13" id="KW-0732">Signal</keyword>
<comment type="caution">
    <text evidence="12">Lacks conserved residue(s) required for the propagation of feature annotation.</text>
</comment>
<keyword evidence="6" id="KW-0303">Gap junction</keyword>
<sequence length="338" mass="39734">MHYCLGVCVFLLAYNIVQGNWFLRETIHCVEAFNGETLVSTQKKNICLSYPYTCEPPVPTRYGSNECQRRYQLFYRWIHFIFLILSALYYTPRILAKGKDHQLRKLLTDLSARDENYDKASLQEGTRLALLYFKNHSFVHTPLYARMVFCHAYALVIDMATLFFFDFMLHNGFYGLVYTTYPWNRNPSNFNDSMSQHFPPYAFCTIDKYNLINNARVENYGCHLMLMELYEKVFIVIWFLLVVLIAVTMLSLLVLLFLCLPPFNRLLLHTCITSSYIREVKKEVLKISSVGDLFALSLMKRHMNERQYLKFLECLVQASENHLKEVLVESQHTDANIC</sequence>
<evidence type="ECO:0000256" key="10">
    <source>
        <dbReference type="ARBA" id="ARBA00023136"/>
    </source>
</evidence>
<comment type="subcellular location">
    <subcellularLocation>
        <location evidence="1">Cell junction</location>
        <location evidence="1">Gap junction</location>
    </subcellularLocation>
    <subcellularLocation>
        <location evidence="2 12">Cell membrane</location>
        <topology evidence="2 12">Multi-pass membrane protein</topology>
    </subcellularLocation>
</comment>
<dbReference type="Pfam" id="PF00876">
    <property type="entry name" value="Innexin"/>
    <property type="match status" value="1"/>
</dbReference>
<comment type="similarity">
    <text evidence="12">Belongs to the pannexin family.</text>
</comment>
<proteinExistence type="inferred from homology"/>
<accession>A0A423TWU6</accession>
<dbReference type="OrthoDB" id="6346345at2759"/>
<evidence type="ECO:0000256" key="7">
    <source>
        <dbReference type="ARBA" id="ARBA00022949"/>
    </source>
</evidence>
<feature type="signal peptide" evidence="13">
    <location>
        <begin position="1"/>
        <end position="19"/>
    </location>
</feature>
<dbReference type="PANTHER" id="PTHR11893:SF36">
    <property type="entry name" value="INNEXIN-5"/>
    <property type="match status" value="1"/>
</dbReference>
<comment type="caution">
    <text evidence="14">The sequence shown here is derived from an EMBL/GenBank/DDBJ whole genome shotgun (WGS) entry which is preliminary data.</text>
</comment>
<evidence type="ECO:0000256" key="8">
    <source>
        <dbReference type="ARBA" id="ARBA00022989"/>
    </source>
</evidence>
<keyword evidence="3 12" id="KW-0813">Transport</keyword>
<dbReference type="GO" id="GO:0005921">
    <property type="term" value="C:gap junction"/>
    <property type="evidence" value="ECO:0007669"/>
    <property type="project" value="UniProtKB-SubCell"/>
</dbReference>
<evidence type="ECO:0000256" key="13">
    <source>
        <dbReference type="SAM" id="SignalP"/>
    </source>
</evidence>
<dbReference type="PROSITE" id="PS51013">
    <property type="entry name" value="PANNEXIN"/>
    <property type="match status" value="1"/>
</dbReference>
<dbReference type="GO" id="GO:0005886">
    <property type="term" value="C:plasma membrane"/>
    <property type="evidence" value="ECO:0007669"/>
    <property type="project" value="UniProtKB-SubCell"/>
</dbReference>
<protein>
    <recommendedName>
        <fullName evidence="12">Innexin</fullName>
    </recommendedName>
</protein>
<organism evidence="14 15">
    <name type="scientific">Penaeus vannamei</name>
    <name type="common">Whiteleg shrimp</name>
    <name type="synonym">Litopenaeus vannamei</name>
    <dbReference type="NCBI Taxonomy" id="6689"/>
    <lineage>
        <taxon>Eukaryota</taxon>
        <taxon>Metazoa</taxon>
        <taxon>Ecdysozoa</taxon>
        <taxon>Arthropoda</taxon>
        <taxon>Crustacea</taxon>
        <taxon>Multicrustacea</taxon>
        <taxon>Malacostraca</taxon>
        <taxon>Eumalacostraca</taxon>
        <taxon>Eucarida</taxon>
        <taxon>Decapoda</taxon>
        <taxon>Dendrobranchiata</taxon>
        <taxon>Penaeoidea</taxon>
        <taxon>Penaeidae</taxon>
        <taxon>Penaeus</taxon>
    </lineage>
</organism>
<evidence type="ECO:0000256" key="5">
    <source>
        <dbReference type="ARBA" id="ARBA00022692"/>
    </source>
</evidence>
<dbReference type="GO" id="GO:0005243">
    <property type="term" value="F:gap junction channel activity"/>
    <property type="evidence" value="ECO:0007669"/>
    <property type="project" value="TreeGrafter"/>
</dbReference>
<evidence type="ECO:0000313" key="14">
    <source>
        <dbReference type="EMBL" id="ROT80907.1"/>
    </source>
</evidence>
<dbReference type="PANTHER" id="PTHR11893">
    <property type="entry name" value="INNEXIN"/>
    <property type="match status" value="1"/>
</dbReference>
<name>A0A423TWU6_PENVA</name>
<keyword evidence="9 12" id="KW-0406">Ion transport</keyword>
<evidence type="ECO:0000256" key="1">
    <source>
        <dbReference type="ARBA" id="ARBA00004610"/>
    </source>
</evidence>
<keyword evidence="11 12" id="KW-0407">Ion channel</keyword>
<keyword evidence="7" id="KW-0965">Cell junction</keyword>
<dbReference type="GO" id="GO:0034220">
    <property type="term" value="P:monoatomic ion transmembrane transport"/>
    <property type="evidence" value="ECO:0007669"/>
    <property type="project" value="UniProtKB-KW"/>
</dbReference>
<evidence type="ECO:0000313" key="15">
    <source>
        <dbReference type="Proteomes" id="UP000283509"/>
    </source>
</evidence>
<keyword evidence="5 12" id="KW-0812">Transmembrane</keyword>
<comment type="function">
    <text evidence="12">Structural component of the gap junctions.</text>
</comment>
<reference evidence="14 15" key="2">
    <citation type="submission" date="2019-01" db="EMBL/GenBank/DDBJ databases">
        <title>The decoding of complex shrimp genome reveals the adaptation for benthos swimmer, frequently molting mechanism and breeding impact on genome.</title>
        <authorList>
            <person name="Sun Y."/>
            <person name="Gao Y."/>
            <person name="Yu Y."/>
        </authorList>
    </citation>
    <scope>NUCLEOTIDE SEQUENCE [LARGE SCALE GENOMIC DNA]</scope>
    <source>
        <tissue evidence="14">Muscle</tissue>
    </source>
</reference>
<evidence type="ECO:0000256" key="2">
    <source>
        <dbReference type="ARBA" id="ARBA00004651"/>
    </source>
</evidence>
<dbReference type="InterPro" id="IPR000990">
    <property type="entry name" value="Innexin"/>
</dbReference>
<feature type="transmembrane region" description="Helical" evidence="12">
    <location>
        <begin position="74"/>
        <end position="96"/>
    </location>
</feature>
<evidence type="ECO:0000256" key="9">
    <source>
        <dbReference type="ARBA" id="ARBA00023065"/>
    </source>
</evidence>
<reference evidence="14 15" key="1">
    <citation type="submission" date="2018-04" db="EMBL/GenBank/DDBJ databases">
        <authorList>
            <person name="Zhang X."/>
            <person name="Yuan J."/>
            <person name="Li F."/>
            <person name="Xiang J."/>
        </authorList>
    </citation>
    <scope>NUCLEOTIDE SEQUENCE [LARGE SCALE GENOMIC DNA]</scope>
    <source>
        <tissue evidence="14">Muscle</tissue>
    </source>
</reference>
<evidence type="ECO:0000256" key="4">
    <source>
        <dbReference type="ARBA" id="ARBA00022475"/>
    </source>
</evidence>
<dbReference type="EMBL" id="QCYY01001052">
    <property type="protein sequence ID" value="ROT80907.1"/>
    <property type="molecule type" value="Genomic_DNA"/>
</dbReference>
<evidence type="ECO:0000256" key="12">
    <source>
        <dbReference type="RuleBase" id="RU010713"/>
    </source>
</evidence>
<gene>
    <name evidence="12" type="primary">inx</name>
    <name evidence="14" type="ORF">C7M84_000366</name>
</gene>
<feature type="chain" id="PRO_5019395930" description="Innexin" evidence="13">
    <location>
        <begin position="20"/>
        <end position="338"/>
    </location>
</feature>
<evidence type="ECO:0000256" key="3">
    <source>
        <dbReference type="ARBA" id="ARBA00022448"/>
    </source>
</evidence>
<feature type="transmembrane region" description="Helical" evidence="12">
    <location>
        <begin position="143"/>
        <end position="165"/>
    </location>
</feature>
<dbReference type="AlphaFoldDB" id="A0A423TWU6"/>
<keyword evidence="8 12" id="KW-1133">Transmembrane helix</keyword>
<feature type="transmembrane region" description="Helical" evidence="12">
    <location>
        <begin position="233"/>
        <end position="260"/>
    </location>
</feature>
<evidence type="ECO:0000256" key="6">
    <source>
        <dbReference type="ARBA" id="ARBA00022868"/>
    </source>
</evidence>
<keyword evidence="15" id="KW-1185">Reference proteome</keyword>
<keyword evidence="4" id="KW-1003">Cell membrane</keyword>
<keyword evidence="10 12" id="KW-0472">Membrane</keyword>
<dbReference type="PRINTS" id="PR01262">
    <property type="entry name" value="INNEXIN"/>
</dbReference>